<dbReference type="AlphaFoldDB" id="X1GLM3"/>
<sequence>RLGVQVNAIAPGFIETRLTENLPEEMKTMVKKLTSLGRFGKPEEVANLVFFLASDQASFITGEVVNIDGGLAI</sequence>
<organism evidence="3">
    <name type="scientific">marine sediment metagenome</name>
    <dbReference type="NCBI Taxonomy" id="412755"/>
    <lineage>
        <taxon>unclassified sequences</taxon>
        <taxon>metagenomes</taxon>
        <taxon>ecological metagenomes</taxon>
    </lineage>
</organism>
<name>X1GLM3_9ZZZZ</name>
<feature type="non-terminal residue" evidence="3">
    <location>
        <position position="1"/>
    </location>
</feature>
<dbReference type="EMBL" id="BARU01021279">
    <property type="protein sequence ID" value="GAH58816.1"/>
    <property type="molecule type" value="Genomic_DNA"/>
</dbReference>
<gene>
    <name evidence="3" type="ORF">S03H2_34840</name>
</gene>
<dbReference type="PANTHER" id="PTHR24321">
    <property type="entry name" value="DEHYDROGENASES, SHORT CHAIN"/>
    <property type="match status" value="1"/>
</dbReference>
<dbReference type="PANTHER" id="PTHR24321:SF8">
    <property type="entry name" value="ESTRADIOL 17-BETA-DEHYDROGENASE 8-RELATED"/>
    <property type="match status" value="1"/>
</dbReference>
<keyword evidence="2" id="KW-0560">Oxidoreductase</keyword>
<evidence type="ECO:0000256" key="1">
    <source>
        <dbReference type="ARBA" id="ARBA00006484"/>
    </source>
</evidence>
<accession>X1GLM3</accession>
<comment type="caution">
    <text evidence="3">The sequence shown here is derived from an EMBL/GenBank/DDBJ whole genome shotgun (WGS) entry which is preliminary data.</text>
</comment>
<dbReference type="Pfam" id="PF13561">
    <property type="entry name" value="adh_short_C2"/>
    <property type="match status" value="1"/>
</dbReference>
<evidence type="ECO:0000313" key="3">
    <source>
        <dbReference type="EMBL" id="GAH58816.1"/>
    </source>
</evidence>
<comment type="similarity">
    <text evidence="1">Belongs to the short-chain dehydrogenases/reductases (SDR) family.</text>
</comment>
<dbReference type="InterPro" id="IPR002347">
    <property type="entry name" value="SDR_fam"/>
</dbReference>
<dbReference type="PRINTS" id="PR00081">
    <property type="entry name" value="GDHRDH"/>
</dbReference>
<dbReference type="Gene3D" id="3.40.50.720">
    <property type="entry name" value="NAD(P)-binding Rossmann-like Domain"/>
    <property type="match status" value="1"/>
</dbReference>
<dbReference type="SUPFAM" id="SSF51735">
    <property type="entry name" value="NAD(P)-binding Rossmann-fold domains"/>
    <property type="match status" value="1"/>
</dbReference>
<protein>
    <submittedName>
        <fullName evidence="3">Uncharacterized protein</fullName>
    </submittedName>
</protein>
<evidence type="ECO:0000256" key="2">
    <source>
        <dbReference type="ARBA" id="ARBA00023002"/>
    </source>
</evidence>
<dbReference type="InterPro" id="IPR036291">
    <property type="entry name" value="NAD(P)-bd_dom_sf"/>
</dbReference>
<dbReference type="GO" id="GO:0016491">
    <property type="term" value="F:oxidoreductase activity"/>
    <property type="evidence" value="ECO:0007669"/>
    <property type="project" value="UniProtKB-KW"/>
</dbReference>
<reference evidence="3" key="1">
    <citation type="journal article" date="2014" name="Front. Microbiol.">
        <title>High frequency of phylogenetically diverse reductive dehalogenase-homologous genes in deep subseafloor sedimentary metagenomes.</title>
        <authorList>
            <person name="Kawai M."/>
            <person name="Futagami T."/>
            <person name="Toyoda A."/>
            <person name="Takaki Y."/>
            <person name="Nishi S."/>
            <person name="Hori S."/>
            <person name="Arai W."/>
            <person name="Tsubouchi T."/>
            <person name="Morono Y."/>
            <person name="Uchiyama I."/>
            <person name="Ito T."/>
            <person name="Fujiyama A."/>
            <person name="Inagaki F."/>
            <person name="Takami H."/>
        </authorList>
    </citation>
    <scope>NUCLEOTIDE SEQUENCE</scope>
    <source>
        <strain evidence="3">Expedition CK06-06</strain>
    </source>
</reference>
<proteinExistence type="inferred from homology"/>